<feature type="repeat" description="ANK" evidence="3">
    <location>
        <begin position="45"/>
        <end position="82"/>
    </location>
</feature>
<dbReference type="Pfam" id="PF12796">
    <property type="entry name" value="Ank_2"/>
    <property type="match status" value="1"/>
</dbReference>
<dbReference type="InterPro" id="IPR002110">
    <property type="entry name" value="Ankyrin_rpt"/>
</dbReference>
<dbReference type="GO" id="GO:0010468">
    <property type="term" value="P:regulation of gene expression"/>
    <property type="evidence" value="ECO:0007669"/>
    <property type="project" value="TreeGrafter"/>
</dbReference>
<sequence>MSDDKIVERPIYIAARDGVPQAVFEEIGKSSRTSASFHMNDTDENGRTLLHLLLAEELSEDAHLQCLKLLVRNGVSLKTQDDFGHTPLHIAVLCYHPRAVTLFLKLGADWDIQDKVMPLPAPSLRAFLFFLGGTCARSFCNLFSFSWHLILVVVGNSDPSHEKIFPAL</sequence>
<dbReference type="AlphaFoldDB" id="A0AAE0BUX2"/>
<dbReference type="Proteomes" id="UP001190700">
    <property type="component" value="Unassembled WGS sequence"/>
</dbReference>
<gene>
    <name evidence="4" type="ORF">CYMTET_47865</name>
</gene>
<dbReference type="Gene3D" id="1.25.40.20">
    <property type="entry name" value="Ankyrin repeat-containing domain"/>
    <property type="match status" value="1"/>
</dbReference>
<accession>A0AAE0BUX2</accession>
<dbReference type="GO" id="GO:0005634">
    <property type="term" value="C:nucleus"/>
    <property type="evidence" value="ECO:0007669"/>
    <property type="project" value="TreeGrafter"/>
</dbReference>
<evidence type="ECO:0000313" key="4">
    <source>
        <dbReference type="EMBL" id="KAK3242449.1"/>
    </source>
</evidence>
<evidence type="ECO:0000256" key="2">
    <source>
        <dbReference type="ARBA" id="ARBA00023043"/>
    </source>
</evidence>
<keyword evidence="5" id="KW-1185">Reference proteome</keyword>
<proteinExistence type="predicted"/>
<comment type="caution">
    <text evidence="4">The sequence shown here is derived from an EMBL/GenBank/DDBJ whole genome shotgun (WGS) entry which is preliminary data.</text>
</comment>
<evidence type="ECO:0000313" key="5">
    <source>
        <dbReference type="Proteomes" id="UP001190700"/>
    </source>
</evidence>
<evidence type="ECO:0000256" key="3">
    <source>
        <dbReference type="PROSITE-ProRule" id="PRU00023"/>
    </source>
</evidence>
<protein>
    <submittedName>
        <fullName evidence="4">Uncharacterized protein</fullName>
    </submittedName>
</protein>
<dbReference type="SUPFAM" id="SSF48403">
    <property type="entry name" value="Ankyrin repeat"/>
    <property type="match status" value="1"/>
</dbReference>
<keyword evidence="2 3" id="KW-0040">ANK repeat</keyword>
<feature type="repeat" description="ANK" evidence="3">
    <location>
        <begin position="83"/>
        <end position="115"/>
    </location>
</feature>
<dbReference type="PANTHER" id="PTHR24124">
    <property type="entry name" value="ANKYRIN REPEAT FAMILY A"/>
    <property type="match status" value="1"/>
</dbReference>
<reference evidence="4 5" key="1">
    <citation type="journal article" date="2015" name="Genome Biol. Evol.">
        <title>Comparative Genomics of a Bacterivorous Green Alga Reveals Evolutionary Causalities and Consequences of Phago-Mixotrophic Mode of Nutrition.</title>
        <authorList>
            <person name="Burns J.A."/>
            <person name="Paasch A."/>
            <person name="Narechania A."/>
            <person name="Kim E."/>
        </authorList>
    </citation>
    <scope>NUCLEOTIDE SEQUENCE [LARGE SCALE GENOMIC DNA]</scope>
    <source>
        <strain evidence="4 5">PLY_AMNH</strain>
    </source>
</reference>
<keyword evidence="1" id="KW-0677">Repeat</keyword>
<dbReference type="PROSITE" id="PS50297">
    <property type="entry name" value="ANK_REP_REGION"/>
    <property type="match status" value="1"/>
</dbReference>
<name>A0AAE0BUX2_9CHLO</name>
<evidence type="ECO:0000256" key="1">
    <source>
        <dbReference type="ARBA" id="ARBA00022737"/>
    </source>
</evidence>
<dbReference type="InterPro" id="IPR036770">
    <property type="entry name" value="Ankyrin_rpt-contain_sf"/>
</dbReference>
<dbReference type="EMBL" id="LGRX02033168">
    <property type="protein sequence ID" value="KAK3242449.1"/>
    <property type="molecule type" value="Genomic_DNA"/>
</dbReference>
<dbReference type="SMART" id="SM00248">
    <property type="entry name" value="ANK"/>
    <property type="match status" value="2"/>
</dbReference>
<dbReference type="PANTHER" id="PTHR24124:SF14">
    <property type="entry name" value="CHROMOSOME UNDETERMINED SCAFFOLD_25, WHOLE GENOME SHOTGUN SEQUENCE"/>
    <property type="match status" value="1"/>
</dbReference>
<dbReference type="PROSITE" id="PS50088">
    <property type="entry name" value="ANK_REPEAT"/>
    <property type="match status" value="2"/>
</dbReference>
<organism evidence="4 5">
    <name type="scientific">Cymbomonas tetramitiformis</name>
    <dbReference type="NCBI Taxonomy" id="36881"/>
    <lineage>
        <taxon>Eukaryota</taxon>
        <taxon>Viridiplantae</taxon>
        <taxon>Chlorophyta</taxon>
        <taxon>Pyramimonadophyceae</taxon>
        <taxon>Pyramimonadales</taxon>
        <taxon>Pyramimonadaceae</taxon>
        <taxon>Cymbomonas</taxon>
    </lineage>
</organism>